<organism evidence="1 2">
    <name type="scientific">Parasponia andersonii</name>
    <name type="common">Sponia andersonii</name>
    <dbReference type="NCBI Taxonomy" id="3476"/>
    <lineage>
        <taxon>Eukaryota</taxon>
        <taxon>Viridiplantae</taxon>
        <taxon>Streptophyta</taxon>
        <taxon>Embryophyta</taxon>
        <taxon>Tracheophyta</taxon>
        <taxon>Spermatophyta</taxon>
        <taxon>Magnoliopsida</taxon>
        <taxon>eudicotyledons</taxon>
        <taxon>Gunneridae</taxon>
        <taxon>Pentapetalae</taxon>
        <taxon>rosids</taxon>
        <taxon>fabids</taxon>
        <taxon>Rosales</taxon>
        <taxon>Cannabaceae</taxon>
        <taxon>Parasponia</taxon>
    </lineage>
</organism>
<dbReference type="AlphaFoldDB" id="A0A2P5CG33"/>
<dbReference type="Proteomes" id="UP000237105">
    <property type="component" value="Unassembled WGS sequence"/>
</dbReference>
<gene>
    <name evidence="1" type="ORF">PanWU01x14_155210</name>
</gene>
<reference evidence="2" key="1">
    <citation type="submission" date="2016-06" db="EMBL/GenBank/DDBJ databases">
        <title>Parallel loss of symbiosis genes in relatives of nitrogen-fixing non-legume Parasponia.</title>
        <authorList>
            <person name="Van Velzen R."/>
            <person name="Holmer R."/>
            <person name="Bu F."/>
            <person name="Rutten L."/>
            <person name="Van Zeijl A."/>
            <person name="Liu W."/>
            <person name="Santuari L."/>
            <person name="Cao Q."/>
            <person name="Sharma T."/>
            <person name="Shen D."/>
            <person name="Roswanjaya Y."/>
            <person name="Wardhani T."/>
            <person name="Kalhor M.S."/>
            <person name="Jansen J."/>
            <person name="Van den Hoogen J."/>
            <person name="Gungor B."/>
            <person name="Hartog M."/>
            <person name="Hontelez J."/>
            <person name="Verver J."/>
            <person name="Yang W.-C."/>
            <person name="Schijlen E."/>
            <person name="Repin R."/>
            <person name="Schilthuizen M."/>
            <person name="Schranz E."/>
            <person name="Heidstra R."/>
            <person name="Miyata K."/>
            <person name="Fedorova E."/>
            <person name="Kohlen W."/>
            <person name="Bisseling T."/>
            <person name="Smit S."/>
            <person name="Geurts R."/>
        </authorList>
    </citation>
    <scope>NUCLEOTIDE SEQUENCE [LARGE SCALE GENOMIC DNA]</scope>
    <source>
        <strain evidence="2">cv. WU1-14</strain>
    </source>
</reference>
<feature type="non-terminal residue" evidence="1">
    <location>
        <position position="1"/>
    </location>
</feature>
<protein>
    <submittedName>
        <fullName evidence="1">Uncharacterized protein</fullName>
    </submittedName>
</protein>
<name>A0A2P5CG33_PARAD</name>
<proteinExistence type="predicted"/>
<comment type="caution">
    <text evidence="1">The sequence shown here is derived from an EMBL/GenBank/DDBJ whole genome shotgun (WGS) entry which is preliminary data.</text>
</comment>
<dbReference type="OrthoDB" id="10292334at2759"/>
<keyword evidence="2" id="KW-1185">Reference proteome</keyword>
<evidence type="ECO:0000313" key="2">
    <source>
        <dbReference type="Proteomes" id="UP000237105"/>
    </source>
</evidence>
<evidence type="ECO:0000313" key="1">
    <source>
        <dbReference type="EMBL" id="PON60007.1"/>
    </source>
</evidence>
<sequence length="66" mass="7941">LERVRNHKINVHYYSLWLLFEWVTMTISPTKNSSEKASWYLFKGYIITLKILLQNDIIETKAIRRG</sequence>
<accession>A0A2P5CG33</accession>
<dbReference type="EMBL" id="JXTB01000134">
    <property type="protein sequence ID" value="PON60007.1"/>
    <property type="molecule type" value="Genomic_DNA"/>
</dbReference>